<feature type="region of interest" description="Disordered" evidence="11">
    <location>
        <begin position="180"/>
        <end position="220"/>
    </location>
</feature>
<dbReference type="PANTHER" id="PTHR13480">
    <property type="entry name" value="E3 UBIQUITIN-PROTEIN LIGASE HAKAI-RELATED"/>
    <property type="match status" value="1"/>
</dbReference>
<keyword evidence="9" id="KW-0539">Nucleus</keyword>
<dbReference type="PROSITE" id="PS00028">
    <property type="entry name" value="ZINC_FINGER_C2H2_1"/>
    <property type="match status" value="1"/>
</dbReference>
<comment type="caution">
    <text evidence="13">The sequence shown here is derived from an EMBL/GenBank/DDBJ whole genome shotgun (WGS) entry which is preliminary data.</text>
</comment>
<protein>
    <recommendedName>
        <fullName evidence="3">RING-type E3 ubiquitin transferase</fullName>
        <ecNumber evidence="3">2.3.2.27</ecNumber>
    </recommendedName>
</protein>
<dbReference type="PROSITE" id="PS00518">
    <property type="entry name" value="ZF_RING_1"/>
    <property type="match status" value="1"/>
</dbReference>
<dbReference type="InterPro" id="IPR013083">
    <property type="entry name" value="Znf_RING/FYVE/PHD"/>
</dbReference>
<dbReference type="GO" id="GO:0005634">
    <property type="term" value="C:nucleus"/>
    <property type="evidence" value="ECO:0007669"/>
    <property type="project" value="UniProtKB-SubCell"/>
</dbReference>
<evidence type="ECO:0000256" key="2">
    <source>
        <dbReference type="ARBA" id="ARBA00004123"/>
    </source>
</evidence>
<evidence type="ECO:0000256" key="4">
    <source>
        <dbReference type="ARBA" id="ARBA00022679"/>
    </source>
</evidence>
<feature type="region of interest" description="Disordered" evidence="11">
    <location>
        <begin position="236"/>
        <end position="472"/>
    </location>
</feature>
<proteinExistence type="inferred from homology"/>
<dbReference type="AlphaFoldDB" id="A0ABD1XVT4"/>
<dbReference type="Proteomes" id="UP001605036">
    <property type="component" value="Unassembled WGS sequence"/>
</dbReference>
<keyword evidence="5" id="KW-0479">Metal-binding</keyword>
<keyword evidence="14" id="KW-1185">Reference proteome</keyword>
<evidence type="ECO:0000256" key="5">
    <source>
        <dbReference type="ARBA" id="ARBA00022723"/>
    </source>
</evidence>
<evidence type="ECO:0000256" key="7">
    <source>
        <dbReference type="ARBA" id="ARBA00022786"/>
    </source>
</evidence>
<evidence type="ECO:0000256" key="10">
    <source>
        <dbReference type="ARBA" id="ARBA00038499"/>
    </source>
</evidence>
<dbReference type="EC" id="2.3.2.27" evidence="3"/>
<dbReference type="InterPro" id="IPR017907">
    <property type="entry name" value="Znf_RING_CS"/>
</dbReference>
<evidence type="ECO:0000256" key="8">
    <source>
        <dbReference type="ARBA" id="ARBA00022833"/>
    </source>
</evidence>
<comment type="catalytic activity">
    <reaction evidence="1">
        <text>S-ubiquitinyl-[E2 ubiquitin-conjugating enzyme]-L-cysteine + [acceptor protein]-L-lysine = [E2 ubiquitin-conjugating enzyme]-L-cysteine + N(6)-ubiquitinyl-[acceptor protein]-L-lysine.</text>
        <dbReference type="EC" id="2.3.2.27"/>
    </reaction>
</comment>
<evidence type="ECO:0000256" key="6">
    <source>
        <dbReference type="ARBA" id="ARBA00022771"/>
    </source>
</evidence>
<dbReference type="GO" id="GO:0061630">
    <property type="term" value="F:ubiquitin protein ligase activity"/>
    <property type="evidence" value="ECO:0007669"/>
    <property type="project" value="UniProtKB-EC"/>
</dbReference>
<evidence type="ECO:0000313" key="13">
    <source>
        <dbReference type="EMBL" id="KAL2613059.1"/>
    </source>
</evidence>
<evidence type="ECO:0000256" key="9">
    <source>
        <dbReference type="ARBA" id="ARBA00023242"/>
    </source>
</evidence>
<evidence type="ECO:0000256" key="11">
    <source>
        <dbReference type="SAM" id="MobiDB-lite"/>
    </source>
</evidence>
<comment type="subcellular location">
    <subcellularLocation>
        <location evidence="2">Nucleus</location>
    </subcellularLocation>
</comment>
<comment type="similarity">
    <text evidence="10">Belongs to the Hakai family.</text>
</comment>
<sequence length="563" mass="62656">MVNLTIRLSAKGSGGETSTPSKQPLEGPDTPKLICGGHLIQSELPAASGVGLVPDLAAATILSSGYLGYKVRRTAGDKVHFCVRCHFPIAIYGRLDPCEHVFCLICAKKDVNCYLCEERILRIQKLEVLEGIFVCGAAGCLRSFLSKHEFEWHVGEIHSHLLSSRALAPTKSQLVEVSNPDHTLGQNQNAPTPSPSQSQPDSPSHSKLLEPPALGSNSNLSVPEALPVIEKFGKQQLNGSGSSLDHSEPPTKRKKLDLQLNSGGREQREKREKVTERDDHPKDEDHKEKDGYRGKERDHSHKEIPYRKRDRSNQERDRDREKDRDREHERDFQLQREQWDQQQHGHQQQQGPSPRYQLPPPPPPPAPPAHPPPSLQSNAHQPESVVQGPLAQQGAGPNSFPPQGFPPYHAQQQHDNRNAPRFESPRHGPFMDPRMTGPPDYQETGFRPRHPQQEAERVRNMPPQQQEGYRPPMDNRQAIMLPHYPGDYGGPMGMPMGPPVMQGMVMFQEGVHVAGHFPPKRGNFGPPGENPMGPPPHAFGWGGPATFAGAHGHPPFMKWQPPQ</sequence>
<dbReference type="InterPro" id="IPR040383">
    <property type="entry name" value="HAKAI/CBLL2"/>
</dbReference>
<keyword evidence="7" id="KW-0833">Ubl conjugation pathway</keyword>
<feature type="compositionally biased region" description="Basic and acidic residues" evidence="11">
    <location>
        <begin position="412"/>
        <end position="426"/>
    </location>
</feature>
<reference evidence="13 14" key="1">
    <citation type="submission" date="2024-09" db="EMBL/GenBank/DDBJ databases">
        <title>Chromosome-scale assembly of Riccia fluitans.</title>
        <authorList>
            <person name="Paukszto L."/>
            <person name="Sawicki J."/>
            <person name="Karawczyk K."/>
            <person name="Piernik-Szablinska J."/>
            <person name="Szczecinska M."/>
            <person name="Mazdziarz M."/>
        </authorList>
    </citation>
    <scope>NUCLEOTIDE SEQUENCE [LARGE SCALE GENOMIC DNA]</scope>
    <source>
        <strain evidence="13">Rf_01</strain>
        <tissue evidence="13">Aerial parts of the thallus</tissue>
    </source>
</reference>
<keyword evidence="8" id="KW-0862">Zinc</keyword>
<evidence type="ECO:0000256" key="1">
    <source>
        <dbReference type="ARBA" id="ARBA00000900"/>
    </source>
</evidence>
<dbReference type="Gene3D" id="3.30.40.10">
    <property type="entry name" value="Zinc/RING finger domain, C3HC4 (zinc finger)"/>
    <property type="match status" value="1"/>
</dbReference>
<dbReference type="EMBL" id="JBHFFA010000007">
    <property type="protein sequence ID" value="KAL2613059.1"/>
    <property type="molecule type" value="Genomic_DNA"/>
</dbReference>
<keyword evidence="4" id="KW-0808">Transferase</keyword>
<feature type="compositionally biased region" description="Pro residues" evidence="11">
    <location>
        <begin position="357"/>
        <end position="374"/>
    </location>
</feature>
<keyword evidence="6" id="KW-0863">Zinc-finger</keyword>
<evidence type="ECO:0000256" key="3">
    <source>
        <dbReference type="ARBA" id="ARBA00012483"/>
    </source>
</evidence>
<dbReference type="InterPro" id="IPR040380">
    <property type="entry name" value="HAKAI-like_RING-HC"/>
</dbReference>
<feature type="domain" description="C2H2-type" evidence="12">
    <location>
        <begin position="135"/>
        <end position="158"/>
    </location>
</feature>
<gene>
    <name evidence="13" type="ORF">R1flu_024751</name>
</gene>
<feature type="compositionally biased region" description="Basic and acidic residues" evidence="11">
    <location>
        <begin position="265"/>
        <end position="339"/>
    </location>
</feature>
<evidence type="ECO:0000313" key="14">
    <source>
        <dbReference type="Proteomes" id="UP001605036"/>
    </source>
</evidence>
<dbReference type="PANTHER" id="PTHR13480:SF0">
    <property type="entry name" value="E3 UBIQUITIN-PROTEIN LIGASE HAKAI"/>
    <property type="match status" value="1"/>
</dbReference>
<dbReference type="InterPro" id="IPR013087">
    <property type="entry name" value="Znf_C2H2_type"/>
</dbReference>
<name>A0ABD1XVT4_9MARC</name>
<feature type="region of interest" description="Disordered" evidence="11">
    <location>
        <begin position="1"/>
        <end position="27"/>
    </location>
</feature>
<dbReference type="CDD" id="cd16508">
    <property type="entry name" value="RING-HC_HAKAI-like"/>
    <property type="match status" value="1"/>
</dbReference>
<evidence type="ECO:0000259" key="12">
    <source>
        <dbReference type="PROSITE" id="PS00028"/>
    </source>
</evidence>
<feature type="compositionally biased region" description="Polar residues" evidence="11">
    <location>
        <begin position="180"/>
        <end position="190"/>
    </location>
</feature>
<feature type="compositionally biased region" description="Low complexity" evidence="11">
    <location>
        <begin position="341"/>
        <end position="351"/>
    </location>
</feature>
<organism evidence="13 14">
    <name type="scientific">Riccia fluitans</name>
    <dbReference type="NCBI Taxonomy" id="41844"/>
    <lineage>
        <taxon>Eukaryota</taxon>
        <taxon>Viridiplantae</taxon>
        <taxon>Streptophyta</taxon>
        <taxon>Embryophyta</taxon>
        <taxon>Marchantiophyta</taxon>
        <taxon>Marchantiopsida</taxon>
        <taxon>Marchantiidae</taxon>
        <taxon>Marchantiales</taxon>
        <taxon>Ricciaceae</taxon>
        <taxon>Riccia</taxon>
    </lineage>
</organism>
<accession>A0ABD1XVT4</accession>
<dbReference type="GO" id="GO:0008270">
    <property type="term" value="F:zinc ion binding"/>
    <property type="evidence" value="ECO:0007669"/>
    <property type="project" value="UniProtKB-KW"/>
</dbReference>